<organism evidence="2">
    <name type="scientific">marine metagenome</name>
    <dbReference type="NCBI Taxonomy" id="408172"/>
    <lineage>
        <taxon>unclassified sequences</taxon>
        <taxon>metagenomes</taxon>
        <taxon>ecological metagenomes</taxon>
    </lineage>
</organism>
<feature type="transmembrane region" description="Helical" evidence="1">
    <location>
        <begin position="72"/>
        <end position="92"/>
    </location>
</feature>
<protein>
    <recommendedName>
        <fullName evidence="3">SxtJ</fullName>
    </recommendedName>
</protein>
<feature type="transmembrane region" description="Helical" evidence="1">
    <location>
        <begin position="32"/>
        <end position="52"/>
    </location>
</feature>
<feature type="transmembrane region" description="Helical" evidence="1">
    <location>
        <begin position="6"/>
        <end position="25"/>
    </location>
</feature>
<dbReference type="EMBL" id="UINC01201057">
    <property type="protein sequence ID" value="SVE20223.1"/>
    <property type="molecule type" value="Genomic_DNA"/>
</dbReference>
<keyword evidence="1" id="KW-0812">Transmembrane</keyword>
<sequence>MFSDRSFGIVLALMLLGIGIWGELNSFSGARYFLLGFIFVFTIAMIRPSILAPLSWVWMKLGLLLGRVGNPILLGLVFFLIVVPMGVVRSLLSKDTLYLKFQSDLESYWIDRNPPGPKPGYMTKQY</sequence>
<gene>
    <name evidence="2" type="ORF">METZ01_LOCUS473077</name>
</gene>
<name>A0A383BK94_9ZZZZ</name>
<evidence type="ECO:0008006" key="3">
    <source>
        <dbReference type="Google" id="ProtNLM"/>
    </source>
</evidence>
<keyword evidence="1" id="KW-0472">Membrane</keyword>
<reference evidence="2" key="1">
    <citation type="submission" date="2018-05" db="EMBL/GenBank/DDBJ databases">
        <authorList>
            <person name="Lanie J.A."/>
            <person name="Ng W.-L."/>
            <person name="Kazmierczak K.M."/>
            <person name="Andrzejewski T.M."/>
            <person name="Davidsen T.M."/>
            <person name="Wayne K.J."/>
            <person name="Tettelin H."/>
            <person name="Glass J.I."/>
            <person name="Rusch D."/>
            <person name="Podicherti R."/>
            <person name="Tsui H.-C.T."/>
            <person name="Winkler M.E."/>
        </authorList>
    </citation>
    <scope>NUCLEOTIDE SEQUENCE</scope>
</reference>
<dbReference type="AlphaFoldDB" id="A0A383BK94"/>
<evidence type="ECO:0000313" key="2">
    <source>
        <dbReference type="EMBL" id="SVE20223.1"/>
    </source>
</evidence>
<proteinExistence type="predicted"/>
<evidence type="ECO:0000256" key="1">
    <source>
        <dbReference type="SAM" id="Phobius"/>
    </source>
</evidence>
<accession>A0A383BK94</accession>
<keyword evidence="1" id="KW-1133">Transmembrane helix</keyword>